<proteinExistence type="inferred from homology"/>
<evidence type="ECO:0000259" key="13">
    <source>
        <dbReference type="Pfam" id="PF00122"/>
    </source>
</evidence>
<dbReference type="InterPro" id="IPR027256">
    <property type="entry name" value="P-typ_ATPase_IB"/>
</dbReference>
<evidence type="ECO:0000256" key="8">
    <source>
        <dbReference type="ARBA" id="ARBA00022967"/>
    </source>
</evidence>
<dbReference type="PANTHER" id="PTHR43079:SF1">
    <property type="entry name" value="CADMIUM_ZINC-TRANSPORTING ATPASE HMA1, CHLOROPLASTIC-RELATED"/>
    <property type="match status" value="1"/>
</dbReference>
<dbReference type="NCBIfam" id="TIGR01525">
    <property type="entry name" value="ATPase-IB_hvy"/>
    <property type="match status" value="1"/>
</dbReference>
<evidence type="ECO:0000313" key="14">
    <source>
        <dbReference type="EMBL" id="AMC92694.1"/>
    </source>
</evidence>
<dbReference type="Pfam" id="PF00122">
    <property type="entry name" value="E1-E2_ATPase"/>
    <property type="match status" value="1"/>
</dbReference>
<dbReference type="NCBIfam" id="TIGR01494">
    <property type="entry name" value="ATPase_P-type"/>
    <property type="match status" value="1"/>
</dbReference>
<dbReference type="PANTHER" id="PTHR43079">
    <property type="entry name" value="PROBABLE CADMIUM/ZINC-TRANSPORTING ATPASE HMA1"/>
    <property type="match status" value="1"/>
</dbReference>
<name>A0A0X8GYD7_9FIRM</name>
<comment type="subcellular location">
    <subcellularLocation>
        <location evidence="1">Cell membrane</location>
        <topology evidence="1">Multi-pass membrane protein</topology>
    </subcellularLocation>
</comment>
<comment type="similarity">
    <text evidence="2 11">Belongs to the cation transport ATPase (P-type) (TC 3.A.3) family. Type IB subfamily.</text>
</comment>
<dbReference type="GO" id="GO:0005886">
    <property type="term" value="C:plasma membrane"/>
    <property type="evidence" value="ECO:0007669"/>
    <property type="project" value="UniProtKB-SubCell"/>
</dbReference>
<dbReference type="InterPro" id="IPR036412">
    <property type="entry name" value="HAD-like_sf"/>
</dbReference>
<dbReference type="GO" id="GO:0016887">
    <property type="term" value="F:ATP hydrolysis activity"/>
    <property type="evidence" value="ECO:0007669"/>
    <property type="project" value="InterPro"/>
</dbReference>
<evidence type="ECO:0000256" key="4">
    <source>
        <dbReference type="ARBA" id="ARBA00022723"/>
    </source>
</evidence>
<dbReference type="AlphaFoldDB" id="A0A0X8GYD7"/>
<evidence type="ECO:0000256" key="7">
    <source>
        <dbReference type="ARBA" id="ARBA00022842"/>
    </source>
</evidence>
<dbReference type="STRING" id="1514105.AOC36_01430"/>
<feature type="region of interest" description="Disordered" evidence="12">
    <location>
        <begin position="1"/>
        <end position="45"/>
    </location>
</feature>
<dbReference type="RefSeq" id="WP_067630386.1">
    <property type="nucleotide sequence ID" value="NZ_CP013213.1"/>
</dbReference>
<dbReference type="OrthoDB" id="9813266at2"/>
<dbReference type="Pfam" id="PF00702">
    <property type="entry name" value="Hydrolase"/>
    <property type="match status" value="1"/>
</dbReference>
<keyword evidence="8" id="KW-1278">Translocase</keyword>
<feature type="transmembrane region" description="Helical" evidence="11">
    <location>
        <begin position="131"/>
        <end position="148"/>
    </location>
</feature>
<evidence type="ECO:0000256" key="1">
    <source>
        <dbReference type="ARBA" id="ARBA00004651"/>
    </source>
</evidence>
<dbReference type="SUPFAM" id="SSF81665">
    <property type="entry name" value="Calcium ATPase, transmembrane domain M"/>
    <property type="match status" value="1"/>
</dbReference>
<dbReference type="InterPro" id="IPR008250">
    <property type="entry name" value="ATPase_P-typ_transduc_dom_A_sf"/>
</dbReference>
<keyword evidence="6 11" id="KW-0067">ATP-binding</keyword>
<feature type="transmembrane region" description="Helical" evidence="11">
    <location>
        <begin position="282"/>
        <end position="304"/>
    </location>
</feature>
<evidence type="ECO:0000256" key="9">
    <source>
        <dbReference type="ARBA" id="ARBA00022989"/>
    </source>
</evidence>
<dbReference type="SFLD" id="SFLDS00003">
    <property type="entry name" value="Haloacid_Dehalogenase"/>
    <property type="match status" value="1"/>
</dbReference>
<dbReference type="GO" id="GO:0019829">
    <property type="term" value="F:ATPase-coupled monoatomic cation transmembrane transporter activity"/>
    <property type="evidence" value="ECO:0007669"/>
    <property type="project" value="InterPro"/>
</dbReference>
<evidence type="ECO:0000313" key="15">
    <source>
        <dbReference type="Proteomes" id="UP000063781"/>
    </source>
</evidence>
<dbReference type="InterPro" id="IPR018303">
    <property type="entry name" value="ATPase_P-typ_P_site"/>
</dbReference>
<feature type="compositionally biased region" description="Basic and acidic residues" evidence="12">
    <location>
        <begin position="26"/>
        <end position="36"/>
    </location>
</feature>
<dbReference type="InterPro" id="IPR023298">
    <property type="entry name" value="ATPase_P-typ_TM_dom_sf"/>
</dbReference>
<feature type="transmembrane region" description="Helical" evidence="11">
    <location>
        <begin position="51"/>
        <end position="71"/>
    </location>
</feature>
<dbReference type="PRINTS" id="PR00119">
    <property type="entry name" value="CATATPASE"/>
</dbReference>
<dbReference type="SFLD" id="SFLDG00002">
    <property type="entry name" value="C1.7:_P-type_atpase_like"/>
    <property type="match status" value="1"/>
</dbReference>
<feature type="transmembrane region" description="Helical" evidence="11">
    <location>
        <begin position="614"/>
        <end position="635"/>
    </location>
</feature>
<evidence type="ECO:0000256" key="12">
    <source>
        <dbReference type="SAM" id="MobiDB-lite"/>
    </source>
</evidence>
<dbReference type="GO" id="GO:0046872">
    <property type="term" value="F:metal ion binding"/>
    <property type="evidence" value="ECO:0007669"/>
    <property type="project" value="UniProtKB-KW"/>
</dbReference>
<keyword evidence="3 11" id="KW-0812">Transmembrane</keyword>
<dbReference type="InterPro" id="IPR059000">
    <property type="entry name" value="ATPase_P-type_domA"/>
</dbReference>
<keyword evidence="5 11" id="KW-0547">Nucleotide-binding</keyword>
<dbReference type="GO" id="GO:0005524">
    <property type="term" value="F:ATP binding"/>
    <property type="evidence" value="ECO:0007669"/>
    <property type="project" value="UniProtKB-UniRule"/>
</dbReference>
<dbReference type="FunFam" id="2.70.150.10:FF:000002">
    <property type="entry name" value="Copper-transporting ATPase 1, putative"/>
    <property type="match status" value="1"/>
</dbReference>
<feature type="transmembrane region" description="Helical" evidence="11">
    <location>
        <begin position="310"/>
        <end position="334"/>
    </location>
</feature>
<gene>
    <name evidence="14" type="ORF">AOC36_01430</name>
</gene>
<dbReference type="Gene3D" id="3.40.50.1000">
    <property type="entry name" value="HAD superfamily/HAD-like"/>
    <property type="match status" value="1"/>
</dbReference>
<dbReference type="CDD" id="cd07551">
    <property type="entry name" value="P-type_ATPase_HM_ZosA_PfeT-like"/>
    <property type="match status" value="1"/>
</dbReference>
<feature type="domain" description="P-type ATPase A" evidence="13">
    <location>
        <begin position="162"/>
        <end position="262"/>
    </location>
</feature>
<organism evidence="14 15">
    <name type="scientific">Erysipelothrix larvae</name>
    <dbReference type="NCBI Taxonomy" id="1514105"/>
    <lineage>
        <taxon>Bacteria</taxon>
        <taxon>Bacillati</taxon>
        <taxon>Bacillota</taxon>
        <taxon>Erysipelotrichia</taxon>
        <taxon>Erysipelotrichales</taxon>
        <taxon>Erysipelotrichaceae</taxon>
        <taxon>Erysipelothrix</taxon>
    </lineage>
</organism>
<reference evidence="14 15" key="1">
    <citation type="submission" date="2015-10" db="EMBL/GenBank/DDBJ databases">
        <title>Erysipelothrix larvae sp. LV19 isolated from the larval gut of the rhinoceros beetle, Trypoxylus dichotomus.</title>
        <authorList>
            <person name="Lim S."/>
            <person name="Kim B.-C."/>
        </authorList>
    </citation>
    <scope>NUCLEOTIDE SEQUENCE [LARGE SCALE GENOMIC DNA]</scope>
    <source>
        <strain evidence="14 15">LV19</strain>
    </source>
</reference>
<keyword evidence="15" id="KW-1185">Reference proteome</keyword>
<evidence type="ECO:0000256" key="2">
    <source>
        <dbReference type="ARBA" id="ARBA00006024"/>
    </source>
</evidence>
<dbReference type="Gene3D" id="2.70.150.10">
    <property type="entry name" value="Calcium-transporting ATPase, cytoplasmic transduction domain A"/>
    <property type="match status" value="1"/>
</dbReference>
<keyword evidence="10 11" id="KW-0472">Membrane</keyword>
<dbReference type="Proteomes" id="UP000063781">
    <property type="component" value="Chromosome"/>
</dbReference>
<dbReference type="SFLD" id="SFLDF00027">
    <property type="entry name" value="p-type_atpase"/>
    <property type="match status" value="1"/>
</dbReference>
<keyword evidence="7" id="KW-0460">Magnesium</keyword>
<sequence length="667" mass="72545">MTHQAHTHETCHHDHAHHDHHGHDHHGHDHHHEHDHAHGHHHDHNHNSPGLIAAYFVGLALYIVALLIPQGFLRNTLYVATLLFSGLHIILEGFQDTYYATKSNHKFTPNVHVLMTLAAFGAIIIGEYQEAALLILIFAGAHFLEGYAEGRSKKEITNLLKLKPTQARLLNQDGSITLVDVSTLKIGDHLQVLSGDQIATDGFIISGWATIDQSSITGESIPVDKQTGDLVFGSTINGNTVFEMEVSKDSSDTVFAKIVALVSQAQSNISKTAVLIKRIEPIYVTGVLIAAPIFYLLGLSVFGWGHTMSFYRTMVMLIVASPCALAATDIPATLSAISNLAKRGVLFKGGSYLSNLSDIKVVAFDKTGTLTEGKPVVTDVQFTDALDPKQQKQALNIFVNMERKSNHPLADAITAHFKDEPILDIEVINLIGSGLSARYDSRSYIIGKPSVFSDINADIQSKTRQLEDDGKTVIYLSIDSSVVGLIAIQDIPKQSAAHAIQYFKDNNVHTVMLTGDAKQTGEAIGKQLGIDEIIANVLPEDKATIITSLQSKHGPIAMLGDGVNDAPALVNADIGVAMGDGTDIAIDAADAVLMENDLSKFVYTHKLSKKLRRVVIQNIIFAMGVVVFLLIMNIIGQMDMWFAVLMHEGSTILVILSGLRLLKGIQE</sequence>
<dbReference type="EMBL" id="CP013213">
    <property type="protein sequence ID" value="AMC92694.1"/>
    <property type="molecule type" value="Genomic_DNA"/>
</dbReference>
<dbReference type="InterPro" id="IPR051949">
    <property type="entry name" value="Cation_Transport_ATPase"/>
</dbReference>
<dbReference type="SUPFAM" id="SSF81653">
    <property type="entry name" value="Calcium ATPase, transduction domain A"/>
    <property type="match status" value="1"/>
</dbReference>
<evidence type="ECO:0000256" key="6">
    <source>
        <dbReference type="ARBA" id="ARBA00022840"/>
    </source>
</evidence>
<dbReference type="InterPro" id="IPR044492">
    <property type="entry name" value="P_typ_ATPase_HD_dom"/>
</dbReference>
<feature type="transmembrane region" description="Helical" evidence="11">
    <location>
        <begin position="77"/>
        <end position="95"/>
    </location>
</feature>
<feature type="transmembrane region" description="Helical" evidence="11">
    <location>
        <begin position="641"/>
        <end position="662"/>
    </location>
</feature>
<evidence type="ECO:0000256" key="5">
    <source>
        <dbReference type="ARBA" id="ARBA00022741"/>
    </source>
</evidence>
<accession>A0A0X8GYD7</accession>
<keyword evidence="11" id="KW-1003">Cell membrane</keyword>
<dbReference type="InterPro" id="IPR023299">
    <property type="entry name" value="ATPase_P-typ_cyto_dom_N"/>
</dbReference>
<feature type="transmembrane region" description="Helical" evidence="11">
    <location>
        <begin position="107"/>
        <end position="125"/>
    </location>
</feature>
<evidence type="ECO:0000256" key="3">
    <source>
        <dbReference type="ARBA" id="ARBA00022692"/>
    </source>
</evidence>
<dbReference type="Gene3D" id="3.40.1110.10">
    <property type="entry name" value="Calcium-transporting ATPase, cytoplasmic domain N"/>
    <property type="match status" value="1"/>
</dbReference>
<evidence type="ECO:0000256" key="11">
    <source>
        <dbReference type="RuleBase" id="RU362081"/>
    </source>
</evidence>
<evidence type="ECO:0000256" key="10">
    <source>
        <dbReference type="ARBA" id="ARBA00023136"/>
    </source>
</evidence>
<keyword evidence="9 11" id="KW-1133">Transmembrane helix</keyword>
<keyword evidence="4 11" id="KW-0479">Metal-binding</keyword>
<dbReference type="SUPFAM" id="SSF56784">
    <property type="entry name" value="HAD-like"/>
    <property type="match status" value="1"/>
</dbReference>
<feature type="compositionally biased region" description="Basic and acidic residues" evidence="12">
    <location>
        <begin position="1"/>
        <end position="17"/>
    </location>
</feature>
<dbReference type="InterPro" id="IPR001757">
    <property type="entry name" value="P_typ_ATPase"/>
</dbReference>
<protein>
    <submittedName>
        <fullName evidence="14">Metal-transporting ATPase</fullName>
    </submittedName>
</protein>
<dbReference type="InterPro" id="IPR023214">
    <property type="entry name" value="HAD_sf"/>
</dbReference>
<dbReference type="PROSITE" id="PS00154">
    <property type="entry name" value="ATPASE_E1_E2"/>
    <property type="match status" value="1"/>
</dbReference>
<dbReference type="KEGG" id="erl:AOC36_01430"/>